<gene>
    <name evidence="3" type="ORF">SAMN02745729_10476</name>
</gene>
<dbReference type="Gene3D" id="2.60.40.10">
    <property type="entry name" value="Immunoglobulins"/>
    <property type="match status" value="4"/>
</dbReference>
<dbReference type="RefSeq" id="WP_091824754.1">
    <property type="nucleotide sequence ID" value="NZ_FNRJ01000004.1"/>
</dbReference>
<dbReference type="Proteomes" id="UP000242469">
    <property type="component" value="Unassembled WGS sequence"/>
</dbReference>
<evidence type="ECO:0000256" key="1">
    <source>
        <dbReference type="SAM" id="MobiDB-lite"/>
    </source>
</evidence>
<dbReference type="SUPFAM" id="SSF49313">
    <property type="entry name" value="Cadherin-like"/>
    <property type="match status" value="4"/>
</dbReference>
<dbReference type="Gene3D" id="2.60.40.2700">
    <property type="match status" value="2"/>
</dbReference>
<dbReference type="SMART" id="SM00736">
    <property type="entry name" value="CADG"/>
    <property type="match status" value="3"/>
</dbReference>
<feature type="domain" description="Dystroglycan-type cadherin-like" evidence="2">
    <location>
        <begin position="2228"/>
        <end position="2322"/>
    </location>
</feature>
<dbReference type="Pfam" id="PF17803">
    <property type="entry name" value="Cadherin_4"/>
    <property type="match status" value="1"/>
</dbReference>
<dbReference type="InterPro" id="IPR010221">
    <property type="entry name" value="VCBS_dom"/>
</dbReference>
<evidence type="ECO:0000313" key="4">
    <source>
        <dbReference type="Proteomes" id="UP000242469"/>
    </source>
</evidence>
<accession>A0A1H4BV11</accession>
<dbReference type="GO" id="GO:0016020">
    <property type="term" value="C:membrane"/>
    <property type="evidence" value="ECO:0007669"/>
    <property type="project" value="InterPro"/>
</dbReference>
<dbReference type="Pfam" id="PF14252">
    <property type="entry name" value="DUF4347"/>
    <property type="match status" value="1"/>
</dbReference>
<protein>
    <submittedName>
        <fullName evidence="3">VCBS repeat-containing protein</fullName>
    </submittedName>
</protein>
<dbReference type="GO" id="GO:0005509">
    <property type="term" value="F:calcium ion binding"/>
    <property type="evidence" value="ECO:0007669"/>
    <property type="project" value="InterPro"/>
</dbReference>
<dbReference type="EMBL" id="FNRJ01000004">
    <property type="protein sequence ID" value="SEA51996.1"/>
    <property type="molecule type" value="Genomic_DNA"/>
</dbReference>
<feature type="domain" description="Dystroglycan-type cadherin-like" evidence="2">
    <location>
        <begin position="891"/>
        <end position="1007"/>
    </location>
</feature>
<dbReference type="STRING" id="1122198.SAMN02745729_10476"/>
<organism evidence="3 4">
    <name type="scientific">Marinobacterium iners DSM 11526</name>
    <dbReference type="NCBI Taxonomy" id="1122198"/>
    <lineage>
        <taxon>Bacteria</taxon>
        <taxon>Pseudomonadati</taxon>
        <taxon>Pseudomonadota</taxon>
        <taxon>Gammaproteobacteria</taxon>
        <taxon>Oceanospirillales</taxon>
        <taxon>Oceanospirillaceae</taxon>
        <taxon>Marinobacterium</taxon>
    </lineage>
</organism>
<dbReference type="InterPro" id="IPR006644">
    <property type="entry name" value="Cadg"/>
</dbReference>
<feature type="domain" description="Dystroglycan-type cadherin-like" evidence="2">
    <location>
        <begin position="1133"/>
        <end position="1231"/>
    </location>
</feature>
<dbReference type="Pfam" id="PF05345">
    <property type="entry name" value="He_PIG"/>
    <property type="match status" value="2"/>
</dbReference>
<sequence>MNKQNSSPVRFRRKPLITALEPRILLDGAAVATTAEMTTDVAFQDEAVHSESAEQSVHFAAPAPTSSDSGNRREVAFVDKGVEDYQALVEGLGEDVEVFLLDADQNGLEQMLATLQGERGIDAIHLYSHGDVGTLQLGTVTLDESNLSDNAQLLAELGQSLSEDGDLMLYGCSVGADSEGQAFIDQIAELTDADVAASTDLTGAQEQGGDWELEASAGAIETTSQAVDGYSHILTIAGWSDQTYTEQQGEIALGSGVTLSNGDNYGTGYVRFEVTGGKQVEDILRLNSSNSPTVKDQVSVQGSTVYIGQGAGNALLKIGTIDNYLNGQGGRALQINFDNATIPGTNPVTNGDFSRVFSEGWNAYTGHVDLGATKFTFSNGKTWTIPEPGSQYYPSQTPGRDDNDRHPSSTTYGTYDSPVVQIDGGRLRLEESRMTTTGYGVVHGPAAFSDVFAAEKGMVLQFDWQANNINDDYHVVAYLMNADTGVAQLVFADYGTRGSGTEFVSVPTDGNYSFVFVSGTFDRTGGTLAGASMYIDNIRVEEAAVTDQVLSNLALQVMYQNTSDNPTTSKTVTLSTRNINGVTESDTMALTVTPVNDPSSLAGDAQLPTILEDQAINDGRTVSQLFGSLFSDVDNGDTLGGVFITSNPLAGDATDGVWEYQVAGSSTWHDIGTVSESDALLLAADTRIRFNPAADYNGTPDALSLKGVDQTRAGQGAGTTDGSRVTYDTTQATPEGGLSSQTRTLSISVTSVNDIPVFDSAENSTSLTETSDVDAVIGDLTVQPGDVLTGQLQVSDIETDAALLALVIRGGTETSTGSGIWELSGRYGTLVLDTTDNNTWTYTPDKWDAINALREGQVVTDTFQFKVSDGDGGVALQDFTITLNGVNDTPLLVNALPGQSFTGDGTWTWQVPANTFTDAEGTGLTYSAWVTEVDGVTVTPYEVTGVNTADGSATDWLTFDAVSRTLSGDPSATWADKDLTIEIRANDGAAQATSAFTLALTDTANNQAPVVVNEMNWASIDAQAAPWTLQVPVDTFADTDSPDGLSYSAFIIDPVTGVATAIDVSQAPDLVFDANNGQLSGDGSIQDRIIRIVATDDKQPGYSQASASTEFQLTVYNSVDSTPAVTATPNASGVTGLLIDGAGEGSYTLPANAFDIEAPANSTVTYAAEPNGGGSLPSWLIFDTATGTFSGNPPDGTTDLDIVVTATVDDGGSPVTSNPLSLTLQVANPNDPIVLATAPLDDQTITAGTQLGLTFAAPFSDPDGVLTGYETNSGVPRVDGIDYTAVIVDENGVETPASDFGLTLAQDGTGNLTLNGNPPGGYAYLNIVIKGTEVDGGSTKATSFTLYLNDASASDDQDVAAYSANDAGVVTVTGTATQGHTLTASTTDDNGLTGTPSYQWQVSSDNGVTWKDIARPESQAATLQLTQAEAGKQVRVQSFYTDDSGVFESPVSDAIAVADVDDAGVISVSGPQTVGGILSSTLTDADGLTDADPQYQWQVSTDGGSTWSNISGATYSTYQVTANEGGHQVRVQASYTDDMGNNETATSEGKAIQLGAVAPVAVNDTSEITEAGGVDNATPSTAPVSGNVLTNDSDQNSGDTLTIATLRTGDLEGFGVEATHSGNFTLSGSYGQIVMDESGNYTYTLDETNAAVQALAAGDTLTEHFNYSVKDSTDLFDQAVLSITIRGSNDAPVVDTPTADETDEAADGSAQDILVTGSLRFDDVDTDDLIDVLSIENDDMVWSDGALPSGLISALWTGLSLSGTDLSAPGSVDWTFSVSDVDLDFLSVNETITFSYDVTVTDASDATDTTTLTFVINGTNDAPTIQVTQASDFTEDGDASAQSLTQSGTVTFDDADTNDRIEISSNVKDDVVWSHGTLSSSLATQLKDGLSVTGTGLNAPGNVGWNYDVSAVSLDFLAEGETITFSYDIVATDLTGTATSQTLLFTIRGTNDLPEIQVTKASDFVESGDASAQSLSQSGSVFFNDVDTNDRLRIDSSSNRDMSWSGGTLDAGLSDRLWSGLAVKGTGLAGQGSVAWNYNVSAADLDFLAAGETIRFSYRITVTDSSGGASSDTLTFTIHGTNDAPVVNVSSAADFIEATDAENQLLAQTGTVTFSDADKNNVLINVNYDANNDIVWVRNDGSEVAELPAGLAAQLTSAFSTGVKGAANNGQIAWEFDAGTLDLDFLNEGDRITFSYTVTATDERGASHSDQLTFTIVGTNDTPEVTFVELTREETTVQMGEEYQLDISVLFDDKDSTLSRERTSLEIQGLPDGLVYDSVTGIISGAAQQSGIFNIILTATDAEGAFVQRTFELTVTAVITDDGNTNDKGDSSEPPAPENDTQSIDTGFTPMPTGLVSNGGSSDPTGDSGFMKGNTEGFVAGGAGTGEAEGTAGDNGTPQQEQPSGDTGEERIVLSEAGALVTETRTADGRINLKASVDVVVTDSGEVIFSDAQKEAFGVVSLAVASISQTADAEIVIDIEDTSPNASSQVYSGTLGDGTRLPDWISLDPATGTVTINNAPAGQKEVIIRVQAIGADGQVRVLELKLDLEELLKKLKETQPDAEAEVSFVPLSEQLEAELVARDQYGARLMALLQSV</sequence>
<proteinExistence type="predicted"/>
<feature type="region of interest" description="Disordered" evidence="1">
    <location>
        <begin position="386"/>
        <end position="414"/>
    </location>
</feature>
<evidence type="ECO:0000313" key="3">
    <source>
        <dbReference type="EMBL" id="SEA51996.1"/>
    </source>
</evidence>
<dbReference type="InterPro" id="IPR015919">
    <property type="entry name" value="Cadherin-like_sf"/>
</dbReference>
<evidence type="ECO:0000259" key="2">
    <source>
        <dbReference type="SMART" id="SM00736"/>
    </source>
</evidence>
<dbReference type="InterPro" id="IPR013783">
    <property type="entry name" value="Ig-like_fold"/>
</dbReference>
<feature type="compositionally biased region" description="Low complexity" evidence="1">
    <location>
        <begin position="2388"/>
        <end position="2397"/>
    </location>
</feature>
<dbReference type="InterPro" id="IPR025592">
    <property type="entry name" value="DUF4347"/>
</dbReference>
<dbReference type="OrthoDB" id="6089850at2"/>
<reference evidence="4" key="1">
    <citation type="submission" date="2016-10" db="EMBL/GenBank/DDBJ databases">
        <authorList>
            <person name="Varghese N."/>
            <person name="Submissions S."/>
        </authorList>
    </citation>
    <scope>NUCLEOTIDE SEQUENCE [LARGE SCALE GENOMIC DNA]</scope>
    <source>
        <strain evidence="4">DSM 11526</strain>
    </source>
</reference>
<dbReference type="InterPro" id="IPR040853">
    <property type="entry name" value="RapA2_cadherin-like"/>
</dbReference>
<dbReference type="NCBIfam" id="TIGR01965">
    <property type="entry name" value="VCBS_repeat"/>
    <property type="match status" value="6"/>
</dbReference>
<feature type="region of interest" description="Disordered" evidence="1">
    <location>
        <begin position="2321"/>
        <end position="2409"/>
    </location>
</feature>
<name>A0A1H4BV11_9GAMM</name>
<feature type="compositionally biased region" description="Polar residues" evidence="1">
    <location>
        <begin position="2355"/>
        <end position="2365"/>
    </location>
</feature>
<keyword evidence="4" id="KW-1185">Reference proteome</keyword>